<proteinExistence type="predicted"/>
<dbReference type="SUPFAM" id="SSF55729">
    <property type="entry name" value="Acyl-CoA N-acyltransferases (Nat)"/>
    <property type="match status" value="1"/>
</dbReference>
<dbReference type="PANTHER" id="PTHR43415:SF3">
    <property type="entry name" value="GNAT-FAMILY ACETYLTRANSFERASE"/>
    <property type="match status" value="1"/>
</dbReference>
<dbReference type="PANTHER" id="PTHR43415">
    <property type="entry name" value="SPERMIDINE N(1)-ACETYLTRANSFERASE"/>
    <property type="match status" value="1"/>
</dbReference>
<protein>
    <submittedName>
        <fullName evidence="2">N-acetyltransferase</fullName>
    </submittedName>
</protein>
<gene>
    <name evidence="2" type="ORF">CWI73_09960</name>
</gene>
<dbReference type="CDD" id="cd04301">
    <property type="entry name" value="NAT_SF"/>
    <property type="match status" value="1"/>
</dbReference>
<evidence type="ECO:0000259" key="1">
    <source>
        <dbReference type="PROSITE" id="PS51186"/>
    </source>
</evidence>
<dbReference type="Proteomes" id="UP000288361">
    <property type="component" value="Unassembled WGS sequence"/>
</dbReference>
<dbReference type="EMBL" id="PIQA01000011">
    <property type="protein sequence ID" value="RUO62784.1"/>
    <property type="molecule type" value="Genomic_DNA"/>
</dbReference>
<dbReference type="InterPro" id="IPR000182">
    <property type="entry name" value="GNAT_dom"/>
</dbReference>
<sequence length="148" mass="16655">MLKRATIDELKEALTWPDNAAEFRLWFGEKVPYGSSAEAIWEQIKAEERGTFSFYRGGTLIGFAQAYQKVENGIHIACLIVNSAVRGQGLGRKFVEALLENAWSQEETQFITLNVYPENEPARRLYNSLGFDEVGENQGMVAMGLESQ</sequence>
<evidence type="ECO:0000313" key="2">
    <source>
        <dbReference type="EMBL" id="RUO62784.1"/>
    </source>
</evidence>
<feature type="domain" description="N-acetyltransferase" evidence="1">
    <location>
        <begin position="1"/>
        <end position="148"/>
    </location>
</feature>
<reference evidence="2 3" key="1">
    <citation type="journal article" date="2011" name="Front. Microbiol.">
        <title>Genomic signatures of strain selection and enhancement in Bacillus atrophaeus var. globigii, a historical biowarfare simulant.</title>
        <authorList>
            <person name="Gibbons H.S."/>
            <person name="Broomall S.M."/>
            <person name="McNew L.A."/>
            <person name="Daligault H."/>
            <person name="Chapman C."/>
            <person name="Bruce D."/>
            <person name="Karavis M."/>
            <person name="Krepps M."/>
            <person name="McGregor P.A."/>
            <person name="Hong C."/>
            <person name="Park K.H."/>
            <person name="Akmal A."/>
            <person name="Feldman A."/>
            <person name="Lin J.S."/>
            <person name="Chang W.E."/>
            <person name="Higgs B.W."/>
            <person name="Demirev P."/>
            <person name="Lindquist J."/>
            <person name="Liem A."/>
            <person name="Fochler E."/>
            <person name="Read T.D."/>
            <person name="Tapia R."/>
            <person name="Johnson S."/>
            <person name="Bishop-Lilly K.A."/>
            <person name="Detter C."/>
            <person name="Han C."/>
            <person name="Sozhamannan S."/>
            <person name="Rosenzweig C.N."/>
            <person name="Skowronski E.W."/>
        </authorList>
    </citation>
    <scope>NUCLEOTIDE SEQUENCE [LARGE SCALE GENOMIC DNA]</scope>
    <source>
        <strain evidence="2 3">TPS4-2</strain>
    </source>
</reference>
<dbReference type="Pfam" id="PF00583">
    <property type="entry name" value="Acetyltransf_1"/>
    <property type="match status" value="1"/>
</dbReference>
<dbReference type="AlphaFoldDB" id="A0A432YPB3"/>
<dbReference type="GO" id="GO:0016747">
    <property type="term" value="F:acyltransferase activity, transferring groups other than amino-acyl groups"/>
    <property type="evidence" value="ECO:0007669"/>
    <property type="project" value="InterPro"/>
</dbReference>
<organism evidence="2 3">
    <name type="scientific">Idiomarina piscisalsi</name>
    <dbReference type="NCBI Taxonomy" id="1096243"/>
    <lineage>
        <taxon>Bacteria</taxon>
        <taxon>Pseudomonadati</taxon>
        <taxon>Pseudomonadota</taxon>
        <taxon>Gammaproteobacteria</taxon>
        <taxon>Alteromonadales</taxon>
        <taxon>Idiomarinaceae</taxon>
        <taxon>Idiomarina</taxon>
    </lineage>
</organism>
<dbReference type="InterPro" id="IPR016181">
    <property type="entry name" value="Acyl_CoA_acyltransferase"/>
</dbReference>
<name>A0A432YPB3_9GAMM</name>
<accession>A0A432YPB3</accession>
<dbReference type="RefSeq" id="WP_126752646.1">
    <property type="nucleotide sequence ID" value="NZ_JBHUMT010000004.1"/>
</dbReference>
<dbReference type="PROSITE" id="PS51186">
    <property type="entry name" value="GNAT"/>
    <property type="match status" value="1"/>
</dbReference>
<comment type="caution">
    <text evidence="2">The sequence shown here is derived from an EMBL/GenBank/DDBJ whole genome shotgun (WGS) entry which is preliminary data.</text>
</comment>
<keyword evidence="2" id="KW-0808">Transferase</keyword>
<dbReference type="Gene3D" id="3.40.630.30">
    <property type="match status" value="1"/>
</dbReference>
<evidence type="ECO:0000313" key="3">
    <source>
        <dbReference type="Proteomes" id="UP000288361"/>
    </source>
</evidence>